<proteinExistence type="predicted"/>
<reference evidence="2" key="1">
    <citation type="submission" date="2015-01" db="EMBL/GenBank/DDBJ databases">
        <authorList>
            <person name="Paterson Steve"/>
        </authorList>
    </citation>
    <scope>NUCLEOTIDE SEQUENCE [LARGE SCALE GENOMIC DNA]</scope>
    <source>
        <strain evidence="2">OBR1</strain>
    </source>
</reference>
<sequence>MISARVIQRQFPLPLMTKNDAEYETPPQLVADDGRVYS</sequence>
<protein>
    <submittedName>
        <fullName evidence="1">Uncharacterized protein</fullName>
    </submittedName>
</protein>
<accession>A0A0G4JYC5</accession>
<organism evidence="1 2">
    <name type="scientific">Brenneria goodwinii</name>
    <dbReference type="NCBI Taxonomy" id="1109412"/>
    <lineage>
        <taxon>Bacteria</taxon>
        <taxon>Pseudomonadati</taxon>
        <taxon>Pseudomonadota</taxon>
        <taxon>Gammaproteobacteria</taxon>
        <taxon>Enterobacterales</taxon>
        <taxon>Pectobacteriaceae</taxon>
        <taxon>Brenneria</taxon>
    </lineage>
</organism>
<dbReference type="AlphaFoldDB" id="A0A0G4JYC5"/>
<dbReference type="EMBL" id="CGIG01000001">
    <property type="protein sequence ID" value="CPR18809.1"/>
    <property type="molecule type" value="Genomic_DNA"/>
</dbReference>
<evidence type="ECO:0000313" key="1">
    <source>
        <dbReference type="EMBL" id="CPR18809.1"/>
    </source>
</evidence>
<keyword evidence="2" id="KW-1185">Reference proteome</keyword>
<evidence type="ECO:0000313" key="2">
    <source>
        <dbReference type="Proteomes" id="UP000044377"/>
    </source>
</evidence>
<gene>
    <name evidence="1" type="ORF">BN1221_03415</name>
</gene>
<dbReference type="Proteomes" id="UP000044377">
    <property type="component" value="Unassembled WGS sequence"/>
</dbReference>
<name>A0A0G4JYC5_9GAMM</name>
<dbReference type="STRING" id="1109412.BN1221_03415"/>